<reference evidence="1" key="2">
    <citation type="submission" date="2023-01" db="EMBL/GenBank/DDBJ databases">
        <authorList>
            <person name="Uljanovas D."/>
        </authorList>
    </citation>
    <scope>NUCLEOTIDE SEQUENCE</scope>
    <source>
        <strain evidence="1">H19</strain>
    </source>
</reference>
<sequence length="148" mass="17945">MDNLKKCETLTKLDAKGIKKALHEFADFDIEIRNEIFKIQRTHFHRLKERHKDCDNETLSQSSLIISIREYIQSIPQEKREMQKFMKKFTKQAKKERMLLERWPRIRKAILEDKVSFRGLAIFLNEKYHIQVNHSYINKIWNKIEGDL</sequence>
<comment type="caution">
    <text evidence="1">The sequence shown here is derived from an EMBL/GenBank/DDBJ whole genome shotgun (WGS) entry which is preliminary data.</text>
</comment>
<reference evidence="1" key="1">
    <citation type="journal article" date="2023" name="Microorganisms">
        <title>Genomic Characterization of Arcobacter butzleri Strains Isolated from Various Sources in Lithuania.</title>
        <authorList>
            <person name="Uljanovas D."/>
            <person name="Golz G."/>
            <person name="Fleischmann S."/>
            <person name="Kudirkiene E."/>
            <person name="Kasetiene N."/>
            <person name="Grineviciene A."/>
            <person name="Tamuleviciene E."/>
            <person name="Aksomaitiene J."/>
            <person name="Alter T."/>
            <person name="Malakauskas M."/>
        </authorList>
    </citation>
    <scope>NUCLEOTIDE SEQUENCE</scope>
    <source>
        <strain evidence="1">H19</strain>
    </source>
</reference>
<name>A0AAP4UXX7_9BACT</name>
<evidence type="ECO:0000313" key="2">
    <source>
        <dbReference type="Proteomes" id="UP001171508"/>
    </source>
</evidence>
<evidence type="ECO:0000313" key="1">
    <source>
        <dbReference type="EMBL" id="MDN5131720.1"/>
    </source>
</evidence>
<proteinExistence type="predicted"/>
<dbReference type="RefSeq" id="WP_301344146.1">
    <property type="nucleotide sequence ID" value="NZ_JAPZCV010000007.1"/>
</dbReference>
<protein>
    <submittedName>
        <fullName evidence="1">Uncharacterized protein</fullName>
    </submittedName>
</protein>
<dbReference type="Proteomes" id="UP001171508">
    <property type="component" value="Unassembled WGS sequence"/>
</dbReference>
<organism evidence="1 2">
    <name type="scientific">Aliarcobacter butzleri</name>
    <dbReference type="NCBI Taxonomy" id="28197"/>
    <lineage>
        <taxon>Bacteria</taxon>
        <taxon>Pseudomonadati</taxon>
        <taxon>Campylobacterota</taxon>
        <taxon>Epsilonproteobacteria</taxon>
        <taxon>Campylobacterales</taxon>
        <taxon>Arcobacteraceae</taxon>
        <taxon>Aliarcobacter</taxon>
    </lineage>
</organism>
<dbReference type="EMBL" id="JAQJJM010000005">
    <property type="protein sequence ID" value="MDN5131720.1"/>
    <property type="molecule type" value="Genomic_DNA"/>
</dbReference>
<gene>
    <name evidence="1" type="ORF">PJV92_03170</name>
</gene>
<accession>A0AAP4UXX7</accession>
<dbReference type="AlphaFoldDB" id="A0AAP4UXX7"/>